<dbReference type="PANTHER" id="PTHR13814">
    <property type="entry name" value="FETUIN"/>
    <property type="match status" value="1"/>
</dbReference>
<evidence type="ECO:0000256" key="2">
    <source>
        <dbReference type="ARBA" id="ARBA00022525"/>
    </source>
</evidence>
<sequence>MIIKMRKCILCLFPALIVSWAQTSDIVPVPCNDKTVEKLSRLALTYVNEDRTVGYKFSLNRILNVHLHAQGPAGKVYYLDLEVLETKCHVGSPKPWKRCDIRPFMETQISGNCNTTILHALQGFSYLHSYDCILIPDQPETLLKTCPDCPLLLPVDSREALQTARLTLRKYNGEKASGSQFRLHSITRASQSTAALGSFVEYTIQETDCTLEQENTGRCQPTDLNGEVVGFCVGAVYDSRDRDIQVSCELFHSQGVEMPKPGTMGGGAGLKKVPDEISAQHQKPTAADAKPQVPKDRGPRPTDSAQKDVVPVGPKGKPAVPIQPNAAPEPPKAKAPTGPRASHYQSSESDSSESSEEASDTVVRPPQDFRYKYSRQKRQVSPNVRPEHIPEFLSLFPSTPSPFRSCPGAPRYTTV</sequence>
<dbReference type="InterPro" id="IPR046350">
    <property type="entry name" value="Cystatin_sf"/>
</dbReference>
<feature type="signal peptide" evidence="8">
    <location>
        <begin position="1"/>
        <end position="23"/>
    </location>
</feature>
<keyword evidence="11" id="KW-1185">Reference proteome</keyword>
<evidence type="ECO:0000256" key="4">
    <source>
        <dbReference type="ARBA" id="ARBA00022737"/>
    </source>
</evidence>
<accession>A0A3B3SMI1</accession>
<dbReference type="Pfam" id="PF00031">
    <property type="entry name" value="Cystatin"/>
    <property type="match status" value="2"/>
</dbReference>
<dbReference type="SUPFAM" id="SSF54403">
    <property type="entry name" value="Cystatin/monellin"/>
    <property type="match status" value="2"/>
</dbReference>
<dbReference type="Gene3D" id="3.10.450.10">
    <property type="match status" value="2"/>
</dbReference>
<dbReference type="AlphaFoldDB" id="A0A3B3SMI1"/>
<dbReference type="InterPro" id="IPR001363">
    <property type="entry name" value="Prot_inh_fetuin_CS"/>
</dbReference>
<dbReference type="OrthoDB" id="9941887at2759"/>
<evidence type="ECO:0000256" key="1">
    <source>
        <dbReference type="ARBA" id="ARBA00004613"/>
    </source>
</evidence>
<name>A0A3B3SMI1_9TELE</name>
<evidence type="ECO:0000256" key="7">
    <source>
        <dbReference type="SAM" id="MobiDB-lite"/>
    </source>
</evidence>
<feature type="compositionally biased region" description="Low complexity" evidence="7">
    <location>
        <begin position="309"/>
        <end position="320"/>
    </location>
</feature>
<evidence type="ECO:0000259" key="9">
    <source>
        <dbReference type="PROSITE" id="PS51530"/>
    </source>
</evidence>
<dbReference type="PANTHER" id="PTHR13814:SF15">
    <property type="entry name" value="SI:CH211-262H13.5"/>
    <property type="match status" value="1"/>
</dbReference>
<reference evidence="10" key="2">
    <citation type="submission" date="2025-09" db="UniProtKB">
        <authorList>
            <consortium name="Ensembl"/>
        </authorList>
    </citation>
    <scope>IDENTIFICATION</scope>
</reference>
<feature type="domain" description="Cystatin fetuin-B-type" evidence="9">
    <location>
        <begin position="20"/>
        <end position="133"/>
    </location>
</feature>
<dbReference type="InterPro" id="IPR000010">
    <property type="entry name" value="Cystatin_dom"/>
</dbReference>
<dbReference type="Proteomes" id="UP000261540">
    <property type="component" value="Unplaced"/>
</dbReference>
<feature type="region of interest" description="Disordered" evidence="7">
    <location>
        <begin position="277"/>
        <end position="415"/>
    </location>
</feature>
<evidence type="ECO:0000313" key="11">
    <source>
        <dbReference type="Proteomes" id="UP000261540"/>
    </source>
</evidence>
<dbReference type="STRING" id="1676925.ENSPKIP00000031932"/>
<dbReference type="SMART" id="SM00043">
    <property type="entry name" value="CY"/>
    <property type="match status" value="2"/>
</dbReference>
<evidence type="ECO:0000313" key="10">
    <source>
        <dbReference type="Ensembl" id="ENSPKIP00000031932.1"/>
    </source>
</evidence>
<dbReference type="KEGG" id="pki:111860352"/>
<dbReference type="GO" id="GO:0004869">
    <property type="term" value="F:cysteine-type endopeptidase inhibitor activity"/>
    <property type="evidence" value="ECO:0007669"/>
    <property type="project" value="InterPro"/>
</dbReference>
<protein>
    <submittedName>
        <fullName evidence="10">Si:ch211-262h13.5</fullName>
    </submittedName>
</protein>
<organism evidence="10 11">
    <name type="scientific">Paramormyrops kingsleyae</name>
    <dbReference type="NCBI Taxonomy" id="1676925"/>
    <lineage>
        <taxon>Eukaryota</taxon>
        <taxon>Metazoa</taxon>
        <taxon>Chordata</taxon>
        <taxon>Craniata</taxon>
        <taxon>Vertebrata</taxon>
        <taxon>Euteleostomi</taxon>
        <taxon>Actinopterygii</taxon>
        <taxon>Neopterygii</taxon>
        <taxon>Teleostei</taxon>
        <taxon>Osteoglossocephala</taxon>
        <taxon>Osteoglossomorpha</taxon>
        <taxon>Osteoglossiformes</taxon>
        <taxon>Mormyridae</taxon>
        <taxon>Paramormyrops</taxon>
    </lineage>
</organism>
<dbReference type="PROSITE" id="PS51530">
    <property type="entry name" value="CYSTATIN_FETUIN_B"/>
    <property type="match status" value="1"/>
</dbReference>
<dbReference type="Ensembl" id="ENSPKIT00000012790.1">
    <property type="protein sequence ID" value="ENSPKIP00000031932.1"/>
    <property type="gene ID" value="ENSPKIG00000012235.1"/>
</dbReference>
<evidence type="ECO:0000256" key="8">
    <source>
        <dbReference type="SAM" id="SignalP"/>
    </source>
</evidence>
<dbReference type="RefSeq" id="XP_023699739.1">
    <property type="nucleotide sequence ID" value="XM_023843971.2"/>
</dbReference>
<feature type="chain" id="PRO_5017394844" evidence="8">
    <location>
        <begin position="24"/>
        <end position="415"/>
    </location>
</feature>
<comment type="subcellular location">
    <subcellularLocation>
        <location evidence="1">Secreted</location>
    </subcellularLocation>
</comment>
<dbReference type="GeneTree" id="ENSGT00950000182930"/>
<dbReference type="CDD" id="cd00042">
    <property type="entry name" value="CY"/>
    <property type="match status" value="2"/>
</dbReference>
<proteinExistence type="predicted"/>
<evidence type="ECO:0000256" key="6">
    <source>
        <dbReference type="ARBA" id="ARBA00023180"/>
    </source>
</evidence>
<dbReference type="GeneID" id="111860352"/>
<evidence type="ECO:0000256" key="3">
    <source>
        <dbReference type="ARBA" id="ARBA00022729"/>
    </source>
</evidence>
<dbReference type="PROSITE" id="PS01254">
    <property type="entry name" value="FETUIN_1"/>
    <property type="match status" value="1"/>
</dbReference>
<keyword evidence="3 8" id="KW-0732">Signal</keyword>
<dbReference type="InterPro" id="IPR025764">
    <property type="entry name" value="Cystatin_Fetuin_B"/>
</dbReference>
<dbReference type="InterPro" id="IPR050735">
    <property type="entry name" value="Kininogen_Fetuin_HRG"/>
</dbReference>
<keyword evidence="2" id="KW-0964">Secreted</keyword>
<keyword evidence="4" id="KW-0677">Repeat</keyword>
<keyword evidence="6" id="KW-0325">Glycoprotein</keyword>
<keyword evidence="5" id="KW-1015">Disulfide bond</keyword>
<evidence type="ECO:0000256" key="5">
    <source>
        <dbReference type="ARBA" id="ARBA00023157"/>
    </source>
</evidence>
<dbReference type="GO" id="GO:0005615">
    <property type="term" value="C:extracellular space"/>
    <property type="evidence" value="ECO:0007669"/>
    <property type="project" value="InterPro"/>
</dbReference>
<feature type="compositionally biased region" description="Acidic residues" evidence="7">
    <location>
        <begin position="350"/>
        <end position="359"/>
    </location>
</feature>
<reference evidence="10" key="1">
    <citation type="submission" date="2025-08" db="UniProtKB">
        <authorList>
            <consortium name="Ensembl"/>
        </authorList>
    </citation>
    <scope>IDENTIFICATION</scope>
</reference>